<sequence>MTDPLATEAQPAERRTRALAMRAAGRSVPKIADELQVARSTVYGWVRHIPVDPERRAEHRRAHAKVMTDARWAGHHDERERRRAVAHDAVRARIGVVGDRDLMLAGAVIYWSEGRKSKPWRRDERVTLTNSDPRLVELFLRFLAVCGIERDVPHYRVSIHESADVAAAAAWWVEVLQLPAHRFRRATLKRHRPTTTRHNTGDDYHGCLVVEVPRSRELYWTIEGIVDAAVGRHG</sequence>
<dbReference type="InterPro" id="IPR009057">
    <property type="entry name" value="Homeodomain-like_sf"/>
</dbReference>
<dbReference type="RefSeq" id="WP_375735817.1">
    <property type="nucleotide sequence ID" value="NZ_JBCGDC010000088.1"/>
</dbReference>
<protein>
    <submittedName>
        <fullName evidence="1">Helix-turn-helix domain-containing protein</fullName>
    </submittedName>
</protein>
<keyword evidence="2" id="KW-1185">Reference proteome</keyword>
<dbReference type="SUPFAM" id="SSF46689">
    <property type="entry name" value="Homeodomain-like"/>
    <property type="match status" value="1"/>
</dbReference>
<accession>A0ABV5CWG9</accession>
<organism evidence="1 2">
    <name type="scientific">Polymorphospora lycopeni</name>
    <dbReference type="NCBI Taxonomy" id="3140240"/>
    <lineage>
        <taxon>Bacteria</taxon>
        <taxon>Bacillati</taxon>
        <taxon>Actinomycetota</taxon>
        <taxon>Actinomycetes</taxon>
        <taxon>Micromonosporales</taxon>
        <taxon>Micromonosporaceae</taxon>
        <taxon>Polymorphospora</taxon>
    </lineage>
</organism>
<dbReference type="EMBL" id="JBCGDC010000088">
    <property type="protein sequence ID" value="MFB6396344.1"/>
    <property type="molecule type" value="Genomic_DNA"/>
</dbReference>
<dbReference type="Proteomes" id="UP001582793">
    <property type="component" value="Unassembled WGS sequence"/>
</dbReference>
<name>A0ABV5CWG9_9ACTN</name>
<dbReference type="Pfam" id="PF13384">
    <property type="entry name" value="HTH_23"/>
    <property type="match status" value="1"/>
</dbReference>
<proteinExistence type="predicted"/>
<evidence type="ECO:0000313" key="1">
    <source>
        <dbReference type="EMBL" id="MFB6396344.1"/>
    </source>
</evidence>
<gene>
    <name evidence="1" type="ORF">AAFH96_25030</name>
</gene>
<reference evidence="1 2" key="1">
    <citation type="submission" date="2024-04" db="EMBL/GenBank/DDBJ databases">
        <title>Polymorphospora sp. isolated from Baiyangdian Lake in Xiong'an New Area.</title>
        <authorList>
            <person name="Zhang X."/>
            <person name="Liu J."/>
        </authorList>
    </citation>
    <scope>NUCLEOTIDE SEQUENCE [LARGE SCALE GENOMIC DNA]</scope>
    <source>
        <strain evidence="1 2">2-325</strain>
    </source>
</reference>
<comment type="caution">
    <text evidence="1">The sequence shown here is derived from an EMBL/GenBank/DDBJ whole genome shotgun (WGS) entry which is preliminary data.</text>
</comment>
<evidence type="ECO:0000313" key="2">
    <source>
        <dbReference type="Proteomes" id="UP001582793"/>
    </source>
</evidence>